<dbReference type="HOGENOM" id="CLU_1873081_0_0_5"/>
<organism evidence="1 2">
    <name type="scientific">Fulvimarina pelagi HTCC2506</name>
    <dbReference type="NCBI Taxonomy" id="314231"/>
    <lineage>
        <taxon>Bacteria</taxon>
        <taxon>Pseudomonadati</taxon>
        <taxon>Pseudomonadota</taxon>
        <taxon>Alphaproteobacteria</taxon>
        <taxon>Hyphomicrobiales</taxon>
        <taxon>Aurantimonadaceae</taxon>
        <taxon>Fulvimarina</taxon>
    </lineage>
</organism>
<keyword evidence="2" id="KW-1185">Reference proteome</keyword>
<sequence length="137" mass="14037">MNPLRQLLADRLSALALIVVIAQLLVLQAVTAAYVCAGMDAAKASGTFILCHEAGTSVSDRAPDHSGIHDCCTDCFCAIGCGHPPSVVAASLDTDGLIVARLETGTGPSWPFTIDALGPRGPPRGLAYKRGPPALSA</sequence>
<reference evidence="1 2" key="1">
    <citation type="journal article" date="2010" name="J. Bacteriol.">
        <title>Genome sequence of Fulvimarina pelagi HTCC2506T, a Mn(II)-oxidizing alphaproteobacterium possessing an aerobic anoxygenic photosynthetic gene cluster and Xanthorhodopsin.</title>
        <authorList>
            <person name="Kang I."/>
            <person name="Oh H.M."/>
            <person name="Lim S.I."/>
            <person name="Ferriera S."/>
            <person name="Giovannoni S.J."/>
            <person name="Cho J.C."/>
        </authorList>
    </citation>
    <scope>NUCLEOTIDE SEQUENCE [LARGE SCALE GENOMIC DNA]</scope>
    <source>
        <strain evidence="1 2">HTCC2506</strain>
    </source>
</reference>
<protein>
    <recommendedName>
        <fullName evidence="3">DUF2946 domain-containing protein</fullName>
    </recommendedName>
</protein>
<proteinExistence type="predicted"/>
<evidence type="ECO:0000313" key="2">
    <source>
        <dbReference type="Proteomes" id="UP000004310"/>
    </source>
</evidence>
<evidence type="ECO:0008006" key="3">
    <source>
        <dbReference type="Google" id="ProtNLM"/>
    </source>
</evidence>
<dbReference type="Proteomes" id="UP000004310">
    <property type="component" value="Unassembled WGS sequence"/>
</dbReference>
<dbReference type="EMBL" id="AATP01000001">
    <property type="protein sequence ID" value="EAU42538.1"/>
    <property type="molecule type" value="Genomic_DNA"/>
</dbReference>
<accession>Q0G726</accession>
<comment type="caution">
    <text evidence="1">The sequence shown here is derived from an EMBL/GenBank/DDBJ whole genome shotgun (WGS) entry which is preliminary data.</text>
</comment>
<name>Q0G726_9HYPH</name>
<dbReference type="STRING" id="217511.GCA_001463845_00149"/>
<dbReference type="AlphaFoldDB" id="Q0G726"/>
<evidence type="ECO:0000313" key="1">
    <source>
        <dbReference type="EMBL" id="EAU42538.1"/>
    </source>
</evidence>
<gene>
    <name evidence="1" type="ORF">FP2506_06851</name>
</gene>